<dbReference type="Gene3D" id="3.30.2010.10">
    <property type="entry name" value="Metalloproteases ('zincins'), catalytic domain"/>
    <property type="match status" value="1"/>
</dbReference>
<accession>A0A5B0KMS5</accession>
<name>A0A5B0KMS5_9PROT</name>
<comment type="similarity">
    <text evidence="10">Belongs to the peptidase M48 family.</text>
</comment>
<gene>
    <name evidence="13" type="ORF">FH063_002484</name>
</gene>
<evidence type="ECO:0000256" key="9">
    <source>
        <dbReference type="ARBA" id="ARBA00023136"/>
    </source>
</evidence>
<proteinExistence type="inferred from homology"/>
<feature type="domain" description="Peptidase M48" evidence="12">
    <location>
        <begin position="116"/>
        <end position="350"/>
    </location>
</feature>
<evidence type="ECO:0000256" key="8">
    <source>
        <dbReference type="ARBA" id="ARBA00023049"/>
    </source>
</evidence>
<evidence type="ECO:0000256" key="6">
    <source>
        <dbReference type="ARBA" id="ARBA00022833"/>
    </source>
</evidence>
<evidence type="ECO:0000313" key="14">
    <source>
        <dbReference type="Proteomes" id="UP000325333"/>
    </source>
</evidence>
<keyword evidence="2 10" id="KW-0645">Protease</keyword>
<dbReference type="AlphaFoldDB" id="A0A5B0KMS5"/>
<sequence length="356" mass="37692">MTADARQPTTEETMTTRIPGRIRSTATAVALLGLATAAAGPFALLTVKSFTLLAERGTDQLAPALVFGLIGLPFIGWCQRFLWCFFLAPQHAAKELGARVITPRMVKRGRSVTPEESRLYAMVKAIAERAGLRAAPKVAIVPSDEINAFAVGRRGSYLIAVNAGTINRLSTAELAAVIGHEVGHVAHGDTVIKTLALAVQDSIATFLIAPLAFAHGVLSASNALLMLVTAGFLYAVWEGNYDLAVPFGVALLLPQIARLVLLTSRALIAQLDRWREYHADAVGAALTSPQTMAMALSKIAGDGPGKRIVTNPLQAPALSGFGIKDTILFAGLAGKLFATHPPIQDRVSALISGRYR</sequence>
<evidence type="ECO:0000256" key="3">
    <source>
        <dbReference type="ARBA" id="ARBA00022692"/>
    </source>
</evidence>
<organism evidence="13 14">
    <name type="scientific">Azospirillum argentinense</name>
    <dbReference type="NCBI Taxonomy" id="2970906"/>
    <lineage>
        <taxon>Bacteria</taxon>
        <taxon>Pseudomonadati</taxon>
        <taxon>Pseudomonadota</taxon>
        <taxon>Alphaproteobacteria</taxon>
        <taxon>Rhodospirillales</taxon>
        <taxon>Azospirillaceae</taxon>
        <taxon>Azospirillum</taxon>
    </lineage>
</organism>
<feature type="transmembrane region" description="Helical" evidence="11">
    <location>
        <begin position="212"/>
        <end position="237"/>
    </location>
</feature>
<keyword evidence="9 11" id="KW-0472">Membrane</keyword>
<evidence type="ECO:0000256" key="11">
    <source>
        <dbReference type="SAM" id="Phobius"/>
    </source>
</evidence>
<evidence type="ECO:0000256" key="1">
    <source>
        <dbReference type="ARBA" id="ARBA00022475"/>
    </source>
</evidence>
<evidence type="ECO:0000256" key="10">
    <source>
        <dbReference type="RuleBase" id="RU003983"/>
    </source>
</evidence>
<keyword evidence="5 10" id="KW-0378">Hydrolase</keyword>
<dbReference type="GO" id="GO:0006508">
    <property type="term" value="P:proteolysis"/>
    <property type="evidence" value="ECO:0007669"/>
    <property type="project" value="UniProtKB-KW"/>
</dbReference>
<keyword evidence="7 11" id="KW-1133">Transmembrane helix</keyword>
<comment type="caution">
    <text evidence="13">The sequence shown here is derived from an EMBL/GenBank/DDBJ whole genome shotgun (WGS) entry which is preliminary data.</text>
</comment>
<feature type="transmembrane region" description="Helical" evidence="11">
    <location>
        <begin position="243"/>
        <end position="268"/>
    </location>
</feature>
<protein>
    <recommendedName>
        <fullName evidence="12">Peptidase M48 domain-containing protein</fullName>
    </recommendedName>
</protein>
<evidence type="ECO:0000256" key="7">
    <source>
        <dbReference type="ARBA" id="ARBA00022989"/>
    </source>
</evidence>
<keyword evidence="8 10" id="KW-0482">Metalloprotease</keyword>
<dbReference type="InterPro" id="IPR001915">
    <property type="entry name" value="Peptidase_M48"/>
</dbReference>
<evidence type="ECO:0000256" key="2">
    <source>
        <dbReference type="ARBA" id="ARBA00022670"/>
    </source>
</evidence>
<keyword evidence="4" id="KW-0479">Metal-binding</keyword>
<evidence type="ECO:0000259" key="12">
    <source>
        <dbReference type="Pfam" id="PF01435"/>
    </source>
</evidence>
<feature type="transmembrane region" description="Helical" evidence="11">
    <location>
        <begin position="64"/>
        <end position="88"/>
    </location>
</feature>
<dbReference type="RefSeq" id="WP_176025396.1">
    <property type="nucleotide sequence ID" value="NZ_VEWN01000013.1"/>
</dbReference>
<dbReference type="InterPro" id="IPR050083">
    <property type="entry name" value="HtpX_protease"/>
</dbReference>
<dbReference type="EMBL" id="VEWN01000013">
    <property type="protein sequence ID" value="KAA1053902.1"/>
    <property type="molecule type" value="Genomic_DNA"/>
</dbReference>
<keyword evidence="6 10" id="KW-0862">Zinc</keyword>
<comment type="cofactor">
    <cofactor evidence="10">
        <name>Zn(2+)</name>
        <dbReference type="ChEBI" id="CHEBI:29105"/>
    </cofactor>
    <text evidence="10">Binds 1 zinc ion per subunit.</text>
</comment>
<dbReference type="GO" id="GO:0004222">
    <property type="term" value="F:metalloendopeptidase activity"/>
    <property type="evidence" value="ECO:0007669"/>
    <property type="project" value="InterPro"/>
</dbReference>
<dbReference type="Proteomes" id="UP000325333">
    <property type="component" value="Unassembled WGS sequence"/>
</dbReference>
<dbReference type="PANTHER" id="PTHR43221:SF2">
    <property type="entry name" value="PROTEASE HTPX HOMOLOG"/>
    <property type="match status" value="1"/>
</dbReference>
<keyword evidence="1" id="KW-1003">Cell membrane</keyword>
<evidence type="ECO:0000256" key="5">
    <source>
        <dbReference type="ARBA" id="ARBA00022801"/>
    </source>
</evidence>
<keyword evidence="3 11" id="KW-0812">Transmembrane</keyword>
<dbReference type="Pfam" id="PF01435">
    <property type="entry name" value="Peptidase_M48"/>
    <property type="match status" value="1"/>
</dbReference>
<reference evidence="13 14" key="1">
    <citation type="submission" date="2019-07" db="EMBL/GenBank/DDBJ databases">
        <title>Genome sequencing of the stress-tolerant strain Azospirillum brasilense Az19.</title>
        <authorList>
            <person name="Maroniche G.A."/>
            <person name="Garcia J.E."/>
            <person name="Pagnussat L."/>
            <person name="Amenta M."/>
            <person name="Creus C.M."/>
        </authorList>
    </citation>
    <scope>NUCLEOTIDE SEQUENCE [LARGE SCALE GENOMIC DNA]</scope>
    <source>
        <strain evidence="13 14">Az19</strain>
    </source>
</reference>
<feature type="transmembrane region" description="Helical" evidence="11">
    <location>
        <begin position="24"/>
        <end position="44"/>
    </location>
</feature>
<evidence type="ECO:0000256" key="4">
    <source>
        <dbReference type="ARBA" id="ARBA00022723"/>
    </source>
</evidence>
<dbReference type="PANTHER" id="PTHR43221">
    <property type="entry name" value="PROTEASE HTPX"/>
    <property type="match status" value="1"/>
</dbReference>
<dbReference type="GO" id="GO:0046872">
    <property type="term" value="F:metal ion binding"/>
    <property type="evidence" value="ECO:0007669"/>
    <property type="project" value="UniProtKB-KW"/>
</dbReference>
<evidence type="ECO:0000313" key="13">
    <source>
        <dbReference type="EMBL" id="KAA1053902.1"/>
    </source>
</evidence>